<reference evidence="1 2" key="1">
    <citation type="journal article" date="2023" name="Plants (Basel)">
        <title>Bridging the Gap: Combining Genomics and Transcriptomics Approaches to Understand Stylosanthes scabra, an Orphan Legume from the Brazilian Caatinga.</title>
        <authorList>
            <person name="Ferreira-Neto J.R.C."/>
            <person name="da Silva M.D."/>
            <person name="Binneck E."/>
            <person name="de Melo N.F."/>
            <person name="da Silva R.H."/>
            <person name="de Melo A.L.T.M."/>
            <person name="Pandolfi V."/>
            <person name="Bustamante F.O."/>
            <person name="Brasileiro-Vidal A.C."/>
            <person name="Benko-Iseppon A.M."/>
        </authorList>
    </citation>
    <scope>NUCLEOTIDE SEQUENCE [LARGE SCALE GENOMIC DNA]</scope>
    <source>
        <tissue evidence="1">Leaves</tissue>
    </source>
</reference>
<proteinExistence type="predicted"/>
<gene>
    <name evidence="1" type="ORF">PIB30_095635</name>
</gene>
<evidence type="ECO:0000313" key="2">
    <source>
        <dbReference type="Proteomes" id="UP001341840"/>
    </source>
</evidence>
<name>A0ABU6ZUI6_9FABA</name>
<organism evidence="1 2">
    <name type="scientific">Stylosanthes scabra</name>
    <dbReference type="NCBI Taxonomy" id="79078"/>
    <lineage>
        <taxon>Eukaryota</taxon>
        <taxon>Viridiplantae</taxon>
        <taxon>Streptophyta</taxon>
        <taxon>Embryophyta</taxon>
        <taxon>Tracheophyta</taxon>
        <taxon>Spermatophyta</taxon>
        <taxon>Magnoliopsida</taxon>
        <taxon>eudicotyledons</taxon>
        <taxon>Gunneridae</taxon>
        <taxon>Pentapetalae</taxon>
        <taxon>rosids</taxon>
        <taxon>fabids</taxon>
        <taxon>Fabales</taxon>
        <taxon>Fabaceae</taxon>
        <taxon>Papilionoideae</taxon>
        <taxon>50 kb inversion clade</taxon>
        <taxon>dalbergioids sensu lato</taxon>
        <taxon>Dalbergieae</taxon>
        <taxon>Pterocarpus clade</taxon>
        <taxon>Stylosanthes</taxon>
    </lineage>
</organism>
<comment type="caution">
    <text evidence="1">The sequence shown here is derived from an EMBL/GenBank/DDBJ whole genome shotgun (WGS) entry which is preliminary data.</text>
</comment>
<sequence>MGMVKVDVRMDELGSVEMRLGRVMEEGSVEVAREFWVVSEGHGYVYVGLSWWNQVTLVRVISFVASRWVEGTPNVTRVRGAQGIGVGLEVLSMNGKQGLFMFGGRHTKRKLGEGRDVVARSWERKARTALVPCQT</sequence>
<dbReference type="Proteomes" id="UP001341840">
    <property type="component" value="Unassembled WGS sequence"/>
</dbReference>
<keyword evidence="2" id="KW-1185">Reference proteome</keyword>
<protein>
    <submittedName>
        <fullName evidence="1">Uncharacterized protein</fullName>
    </submittedName>
</protein>
<dbReference type="EMBL" id="JASCZI010274061">
    <property type="protein sequence ID" value="MED6225644.1"/>
    <property type="molecule type" value="Genomic_DNA"/>
</dbReference>
<evidence type="ECO:0000313" key="1">
    <source>
        <dbReference type="EMBL" id="MED6225644.1"/>
    </source>
</evidence>
<accession>A0ABU6ZUI6</accession>